<dbReference type="RefSeq" id="WP_012635206.1">
    <property type="nucleotide sequence ID" value="NC_011899.1"/>
</dbReference>
<dbReference type="Pfam" id="PF12704">
    <property type="entry name" value="MacB_PCD"/>
    <property type="match status" value="1"/>
</dbReference>
<keyword evidence="11" id="KW-1185">Reference proteome</keyword>
<keyword evidence="3 7" id="KW-0812">Transmembrane</keyword>
<accession>B8D149</accession>
<feature type="domain" description="ABC3 transporter permease C-terminal" evidence="8">
    <location>
        <begin position="293"/>
        <end position="410"/>
    </location>
</feature>
<keyword evidence="4 7" id="KW-1133">Transmembrane helix</keyword>
<gene>
    <name evidence="10" type="ordered locus">Hore_02570</name>
</gene>
<dbReference type="PANTHER" id="PTHR30572:SF4">
    <property type="entry name" value="ABC TRANSPORTER PERMEASE YTRF"/>
    <property type="match status" value="1"/>
</dbReference>
<sequence>MNLMETIRLALAGVGSNKLRSFLTLLGIIIGVTAVILMVSLGSGTQKVVSGQFSNLQTRQIYIDENHNLPYHLQGRLSLRDRDYLKDSVMGVEKVVPFYQLYTGVKYGDNEQEGWVYGIDPASQELINVNISYGRFFDQSDIDNKERVAIVGEQLLERLARTGNMVQPQHASTPDYASAVGKYIYLSGKKFIIVGVMQESQNMMFISNQSVLLPYTTIRDHWRRETRYVDFYLLSYGPDASEKDTLEQVKYLMDRKYGKTSTGKSKFYFQSLQENVNIMTRVFTVFTYVLGGIASISLLVGGIGVMNIMLVTVKERTREIGVRLAIGATRQDVQRQFLAESVILSVGGGIVGVLMGSILSFLANMILKQVFNWWQGFIPGWVILLSFGVTTAIGVIFGFYPAYKASRLDPIEALRYE</sequence>
<name>B8D149_HALOH</name>
<feature type="transmembrane region" description="Helical" evidence="7">
    <location>
        <begin position="285"/>
        <end position="313"/>
    </location>
</feature>
<dbReference type="InterPro" id="IPR003838">
    <property type="entry name" value="ABC3_permease_C"/>
</dbReference>
<dbReference type="eggNOG" id="COG0577">
    <property type="taxonomic scope" value="Bacteria"/>
</dbReference>
<dbReference type="OrthoDB" id="9770036at2"/>
<evidence type="ECO:0000313" key="11">
    <source>
        <dbReference type="Proteomes" id="UP000000719"/>
    </source>
</evidence>
<dbReference type="Proteomes" id="UP000000719">
    <property type="component" value="Chromosome"/>
</dbReference>
<evidence type="ECO:0000256" key="2">
    <source>
        <dbReference type="ARBA" id="ARBA00022475"/>
    </source>
</evidence>
<proteinExistence type="inferred from homology"/>
<evidence type="ECO:0000256" key="5">
    <source>
        <dbReference type="ARBA" id="ARBA00023136"/>
    </source>
</evidence>
<evidence type="ECO:0000256" key="7">
    <source>
        <dbReference type="SAM" id="Phobius"/>
    </source>
</evidence>
<dbReference type="STRING" id="373903.Hore_02570"/>
<organism evidence="10 11">
    <name type="scientific">Halothermothrix orenii (strain H 168 / OCM 544 / DSM 9562)</name>
    <dbReference type="NCBI Taxonomy" id="373903"/>
    <lineage>
        <taxon>Bacteria</taxon>
        <taxon>Bacillati</taxon>
        <taxon>Bacillota</taxon>
        <taxon>Clostridia</taxon>
        <taxon>Halanaerobiales</taxon>
        <taxon>Halothermotrichaceae</taxon>
        <taxon>Halothermothrix</taxon>
    </lineage>
</organism>
<feature type="transmembrane region" description="Helical" evidence="7">
    <location>
        <begin position="342"/>
        <end position="366"/>
    </location>
</feature>
<dbReference type="InterPro" id="IPR025857">
    <property type="entry name" value="MacB_PCD"/>
</dbReference>
<dbReference type="KEGG" id="hor:Hore_02570"/>
<dbReference type="PANTHER" id="PTHR30572">
    <property type="entry name" value="MEMBRANE COMPONENT OF TRANSPORTER-RELATED"/>
    <property type="match status" value="1"/>
</dbReference>
<dbReference type="AlphaFoldDB" id="B8D149"/>
<keyword evidence="5 7" id="KW-0472">Membrane</keyword>
<comment type="similarity">
    <text evidence="6">Belongs to the ABC-4 integral membrane protein family.</text>
</comment>
<reference evidence="10 11" key="1">
    <citation type="journal article" date="2009" name="PLoS ONE">
        <title>Genome analysis of the anaerobic thermohalophilic bacterium Halothermothrix orenii.</title>
        <authorList>
            <person name="Mavromatis K."/>
            <person name="Ivanova N."/>
            <person name="Anderson I."/>
            <person name="Lykidis A."/>
            <person name="Hooper S.D."/>
            <person name="Sun H."/>
            <person name="Kunin V."/>
            <person name="Lapidus A."/>
            <person name="Hugenholtz P."/>
            <person name="Patel B."/>
            <person name="Kyrpides N.C."/>
        </authorList>
    </citation>
    <scope>NUCLEOTIDE SEQUENCE [LARGE SCALE GENOMIC DNA]</scope>
    <source>
        <strain evidence="11">H 168 / OCM 544 / DSM 9562</strain>
    </source>
</reference>
<feature type="domain" description="MacB-like periplasmic core" evidence="9">
    <location>
        <begin position="21"/>
        <end position="249"/>
    </location>
</feature>
<evidence type="ECO:0000256" key="4">
    <source>
        <dbReference type="ARBA" id="ARBA00022989"/>
    </source>
</evidence>
<evidence type="ECO:0000256" key="1">
    <source>
        <dbReference type="ARBA" id="ARBA00004651"/>
    </source>
</evidence>
<feature type="transmembrane region" description="Helical" evidence="7">
    <location>
        <begin position="378"/>
        <end position="400"/>
    </location>
</feature>
<evidence type="ECO:0000256" key="3">
    <source>
        <dbReference type="ARBA" id="ARBA00022692"/>
    </source>
</evidence>
<evidence type="ECO:0000313" key="10">
    <source>
        <dbReference type="EMBL" id="ACL69018.1"/>
    </source>
</evidence>
<dbReference type="EMBL" id="CP001098">
    <property type="protein sequence ID" value="ACL69018.1"/>
    <property type="molecule type" value="Genomic_DNA"/>
</dbReference>
<evidence type="ECO:0000256" key="6">
    <source>
        <dbReference type="ARBA" id="ARBA00038076"/>
    </source>
</evidence>
<comment type="subcellular location">
    <subcellularLocation>
        <location evidence="1">Cell membrane</location>
        <topology evidence="1">Multi-pass membrane protein</topology>
    </subcellularLocation>
</comment>
<evidence type="ECO:0000259" key="8">
    <source>
        <dbReference type="Pfam" id="PF02687"/>
    </source>
</evidence>
<dbReference type="GO" id="GO:0022857">
    <property type="term" value="F:transmembrane transporter activity"/>
    <property type="evidence" value="ECO:0007669"/>
    <property type="project" value="TreeGrafter"/>
</dbReference>
<dbReference type="InterPro" id="IPR050250">
    <property type="entry name" value="Macrolide_Exporter_MacB"/>
</dbReference>
<dbReference type="Pfam" id="PF02687">
    <property type="entry name" value="FtsX"/>
    <property type="match status" value="1"/>
</dbReference>
<dbReference type="GO" id="GO:0005886">
    <property type="term" value="C:plasma membrane"/>
    <property type="evidence" value="ECO:0007669"/>
    <property type="project" value="UniProtKB-SubCell"/>
</dbReference>
<protein>
    <submittedName>
        <fullName evidence="10">ABC-type antimicrobial peptide transport system, permease component</fullName>
    </submittedName>
</protein>
<evidence type="ECO:0000259" key="9">
    <source>
        <dbReference type="Pfam" id="PF12704"/>
    </source>
</evidence>
<dbReference type="HOGENOM" id="CLU_000604_8_0_9"/>
<feature type="transmembrane region" description="Helical" evidence="7">
    <location>
        <begin position="21"/>
        <end position="42"/>
    </location>
</feature>
<keyword evidence="2" id="KW-1003">Cell membrane</keyword>